<dbReference type="AlphaFoldDB" id="A0A835GY40"/>
<organism evidence="1 2">
    <name type="scientific">Coptis chinensis</name>
    <dbReference type="NCBI Taxonomy" id="261450"/>
    <lineage>
        <taxon>Eukaryota</taxon>
        <taxon>Viridiplantae</taxon>
        <taxon>Streptophyta</taxon>
        <taxon>Embryophyta</taxon>
        <taxon>Tracheophyta</taxon>
        <taxon>Spermatophyta</taxon>
        <taxon>Magnoliopsida</taxon>
        <taxon>Ranunculales</taxon>
        <taxon>Ranunculaceae</taxon>
        <taxon>Coptidoideae</taxon>
        <taxon>Coptis</taxon>
    </lineage>
</organism>
<gene>
    <name evidence="1" type="ORF">IFM89_007202</name>
</gene>
<comment type="caution">
    <text evidence="1">The sequence shown here is derived from an EMBL/GenBank/DDBJ whole genome shotgun (WGS) entry which is preliminary data.</text>
</comment>
<dbReference type="Proteomes" id="UP000631114">
    <property type="component" value="Unassembled WGS sequence"/>
</dbReference>
<dbReference type="OrthoDB" id="1709318at2759"/>
<keyword evidence="2" id="KW-1185">Reference proteome</keyword>
<accession>A0A835GY40</accession>
<evidence type="ECO:0000313" key="1">
    <source>
        <dbReference type="EMBL" id="KAF9588027.1"/>
    </source>
</evidence>
<reference evidence="1 2" key="1">
    <citation type="submission" date="2020-10" db="EMBL/GenBank/DDBJ databases">
        <title>The Coptis chinensis genome and diversification of protoberbering-type alkaloids.</title>
        <authorList>
            <person name="Wang B."/>
            <person name="Shu S."/>
            <person name="Song C."/>
            <person name="Liu Y."/>
        </authorList>
    </citation>
    <scope>NUCLEOTIDE SEQUENCE [LARGE SCALE GENOMIC DNA]</scope>
    <source>
        <strain evidence="1">HL-2020</strain>
        <tissue evidence="1">Leaf</tissue>
    </source>
</reference>
<dbReference type="EMBL" id="JADFTS010000009">
    <property type="protein sequence ID" value="KAF9588027.1"/>
    <property type="molecule type" value="Genomic_DNA"/>
</dbReference>
<name>A0A835GY40_9MAGN</name>
<sequence length="119" mass="13590">MSKIPYVYGKSKCQRQNLVEDEATYYGIIRQIFKLDYQKFKQVAFFCDWVRIGDKGNGCVVDPDTNLDLSRDNWHVVLHAPNRLNHDVGAYEDPLVFEAMANLDGLAYALMGDIEGVEV</sequence>
<protein>
    <submittedName>
        <fullName evidence="1">Uncharacterized protein</fullName>
    </submittedName>
</protein>
<evidence type="ECO:0000313" key="2">
    <source>
        <dbReference type="Proteomes" id="UP000631114"/>
    </source>
</evidence>
<proteinExistence type="predicted"/>